<dbReference type="KEGG" id="nmu:Nmul_A0507"/>
<evidence type="ECO:0000256" key="2">
    <source>
        <dbReference type="ARBA" id="ARBA00006099"/>
    </source>
</evidence>
<name>Q2YBQ6_NITMU</name>
<reference evidence="6 8" key="3">
    <citation type="journal article" date="2008" name="Appl. Environ. Microbiol.">
        <title>Complete genome sequence of Nitrosospira multiformis, an ammonia-oxidizing bacterium from the soil environment.</title>
        <authorList>
            <person name="Norton J.M."/>
            <person name="Klotz M.G."/>
            <person name="Stein L.Y."/>
            <person name="Arp D.J."/>
            <person name="Bottomley P.J."/>
            <person name="Chain P.S."/>
            <person name="Hauser L.J."/>
            <person name="Land M.L."/>
            <person name="Larimer F.W."/>
            <person name="Shin M.W."/>
            <person name="Starkenburg S.R."/>
        </authorList>
    </citation>
    <scope>NUCLEOTIDE SEQUENCE [LARGE SCALE GENOMIC DNA]</scope>
    <source>
        <strain evidence="6">ATCC 25196</strain>
        <strain evidence="8">ATCC 25196 / NCIMB 11849 / C 71</strain>
    </source>
</reference>
<keyword evidence="3" id="KW-0813">Transport</keyword>
<dbReference type="SUPFAM" id="SSF53850">
    <property type="entry name" value="Periplasmic binding protein-like II"/>
    <property type="match status" value="1"/>
</dbReference>
<dbReference type="RefSeq" id="WP_011379869.1">
    <property type="nucleotide sequence ID" value="NC_007614.1"/>
</dbReference>
<dbReference type="Proteomes" id="UP000236751">
    <property type="component" value="Unassembled WGS sequence"/>
</dbReference>
<reference evidence="8" key="2">
    <citation type="submission" date="2005-08" db="EMBL/GenBank/DDBJ databases">
        <title>Complete sequence of chromosome 1 of Nitrosospira multiformis ATCC 25196.</title>
        <authorList>
            <person name="Copeland A."/>
            <person name="Lucas S."/>
            <person name="Lapidus A."/>
            <person name="Barry K."/>
            <person name="Detter J.C."/>
            <person name="Glavina T."/>
            <person name="Hammon N."/>
            <person name="Israni S."/>
            <person name="Pitluck S."/>
            <person name="Chain P."/>
            <person name="Malfatti S."/>
            <person name="Shin M."/>
            <person name="Vergez L."/>
            <person name="Schmutz J."/>
            <person name="Larimer F."/>
            <person name="Land M."/>
            <person name="Hauser L."/>
            <person name="Kyrpides N."/>
            <person name="Lykidis A."/>
            <person name="Richardson P."/>
        </authorList>
    </citation>
    <scope>NUCLEOTIDE SEQUENCE [LARGE SCALE GENOMIC DNA]</scope>
    <source>
        <strain evidence="8">ATCC 25196 / NCIMB 11849 / C 71</strain>
    </source>
</reference>
<reference evidence="6" key="1">
    <citation type="submission" date="2005-08" db="EMBL/GenBank/DDBJ databases">
        <title>Complete sequence of Chromosome 1 of Nitrosospira multiformis ATCC 25196.</title>
        <authorList>
            <consortium name="US DOE Joint Genome Institute"/>
            <person name="Copeland A."/>
            <person name="Lucas S."/>
            <person name="Lapidus A."/>
            <person name="Barry K."/>
            <person name="Detter J.C."/>
            <person name="Glavina T."/>
            <person name="Hammon N."/>
            <person name="Israni S."/>
            <person name="Pitluck S."/>
            <person name="Chain P."/>
            <person name="Malfatti S."/>
            <person name="Shin M."/>
            <person name="Vergez L."/>
            <person name="Schmutz J."/>
            <person name="Larimer F."/>
            <person name="Land M."/>
            <person name="Hauser L."/>
            <person name="Kyrpides N."/>
            <person name="Lykidis A."/>
            <person name="Richardson P."/>
        </authorList>
    </citation>
    <scope>NUCLEOTIDE SEQUENCE</scope>
    <source>
        <strain evidence="6">ATCC 25196</strain>
    </source>
</reference>
<dbReference type="Pfam" id="PF13531">
    <property type="entry name" value="SBP_bac_11"/>
    <property type="match status" value="1"/>
</dbReference>
<evidence type="ECO:0000256" key="5">
    <source>
        <dbReference type="ARBA" id="ARBA00022764"/>
    </source>
</evidence>
<dbReference type="GO" id="GO:0042597">
    <property type="term" value="C:periplasmic space"/>
    <property type="evidence" value="ECO:0007669"/>
    <property type="project" value="UniProtKB-SubCell"/>
</dbReference>
<evidence type="ECO:0000256" key="1">
    <source>
        <dbReference type="ARBA" id="ARBA00004418"/>
    </source>
</evidence>
<dbReference type="AlphaFoldDB" id="Q2YBQ6"/>
<proteinExistence type="inferred from homology"/>
<dbReference type="InterPro" id="IPR034408">
    <property type="entry name" value="Sulphate/thiosulphate_BS"/>
</dbReference>
<dbReference type="GO" id="GO:0140104">
    <property type="term" value="F:molecular carrier activity"/>
    <property type="evidence" value="ECO:0007669"/>
    <property type="project" value="InterPro"/>
</dbReference>
<protein>
    <submittedName>
        <fullName evidence="7">Sulfate transport system substrate-binding protein</fullName>
    </submittedName>
    <submittedName>
        <fullName evidence="6">Thiosulphate-binding protein</fullName>
    </submittedName>
</protein>
<comment type="subcellular location">
    <subcellularLocation>
        <location evidence="1">Periplasm</location>
    </subcellularLocation>
</comment>
<dbReference type="STRING" id="323848.Nmul_A0507"/>
<dbReference type="NCBIfam" id="TIGR00971">
    <property type="entry name" value="3a0106s03"/>
    <property type="match status" value="1"/>
</dbReference>
<dbReference type="NCBIfam" id="NF008106">
    <property type="entry name" value="PRK10852.1"/>
    <property type="match status" value="1"/>
</dbReference>
<evidence type="ECO:0000313" key="7">
    <source>
        <dbReference type="EMBL" id="SEF42575.1"/>
    </source>
</evidence>
<keyword evidence="4" id="KW-0732">Signal</keyword>
<evidence type="ECO:0000313" key="6">
    <source>
        <dbReference type="EMBL" id="ABB73815.1"/>
    </source>
</evidence>
<accession>Q2YBQ6</accession>
<dbReference type="NCBIfam" id="NF008022">
    <property type="entry name" value="PRK10752.1"/>
    <property type="match status" value="1"/>
</dbReference>
<dbReference type="Gene3D" id="3.40.190.10">
    <property type="entry name" value="Periplasmic binding protein-like II"/>
    <property type="match status" value="2"/>
</dbReference>
<dbReference type="GO" id="GO:1901681">
    <property type="term" value="F:sulfur compound binding"/>
    <property type="evidence" value="ECO:0007669"/>
    <property type="project" value="InterPro"/>
</dbReference>
<evidence type="ECO:0000256" key="4">
    <source>
        <dbReference type="ARBA" id="ARBA00022729"/>
    </source>
</evidence>
<gene>
    <name evidence="6" type="ordered locus">Nmul_A0507</name>
    <name evidence="7" type="ORF">SAMN05216403_101244</name>
</gene>
<comment type="similarity">
    <text evidence="2">Belongs to the prokaryotic sulfate-binding protein family.</text>
</comment>
<reference evidence="7 9" key="4">
    <citation type="submission" date="2016-10" db="EMBL/GenBank/DDBJ databases">
        <authorList>
            <person name="de Groot N.N."/>
        </authorList>
    </citation>
    <scope>NUCLEOTIDE SEQUENCE [LARGE SCALE GENOMIC DNA]</scope>
    <source>
        <strain evidence="7 9">Nl13</strain>
    </source>
</reference>
<dbReference type="PROSITE" id="PS00757">
    <property type="entry name" value="PROK_SULFATE_BIND_2"/>
    <property type="match status" value="1"/>
</dbReference>
<organism evidence="6 8">
    <name type="scientific">Nitrosospira multiformis (strain ATCC 25196 / NCIMB 11849 / C 71)</name>
    <dbReference type="NCBI Taxonomy" id="323848"/>
    <lineage>
        <taxon>Bacteria</taxon>
        <taxon>Pseudomonadati</taxon>
        <taxon>Pseudomonadota</taxon>
        <taxon>Betaproteobacteria</taxon>
        <taxon>Nitrosomonadales</taxon>
        <taxon>Nitrosomonadaceae</taxon>
        <taxon>Nitrosospira</taxon>
    </lineage>
</organism>
<dbReference type="PANTHER" id="PTHR30368">
    <property type="entry name" value="SULFATE-BINDING PROTEIN"/>
    <property type="match status" value="1"/>
</dbReference>
<dbReference type="PANTHER" id="PTHR30368:SF2">
    <property type="entry name" value="SULFATE-BINDING PROTEIN"/>
    <property type="match status" value="1"/>
</dbReference>
<evidence type="ECO:0000313" key="8">
    <source>
        <dbReference type="Proteomes" id="UP000002718"/>
    </source>
</evidence>
<evidence type="ECO:0000256" key="3">
    <source>
        <dbReference type="ARBA" id="ARBA00022448"/>
    </source>
</evidence>
<sequence>MKAWITTSLTAILLWGGNAWGDKTILNVSYDPTRELYQQFNSAFAKHWESKTGEKIAIKQSHGGSGKQARSVIDGLDADVVTLALAKDIDEIAEKASLLPADWQKRLPHNSTPYTSTIVLLVRKGNPKNIKDWDDLVKPGVAVITPNPKTSGGARWNYLAAWEYGKRTYGDDAKAKEFVAKLYRNVPVLDSGARGSTTTFVERGIGDVFISWENEAFLAIRELGPDKFEIVAPSLSILAEPSVAVVDKVADKKGTRTIAEAYLQYLYSDTGQEIAAKNFYRPTNAAIAAKYASQFPGLKLFKIDDAFGGWKNAHKLHFADGGTFDQIYQK</sequence>
<keyword evidence="8" id="KW-1185">Reference proteome</keyword>
<keyword evidence="5" id="KW-0574">Periplasm</keyword>
<dbReference type="InterPro" id="IPR005669">
    <property type="entry name" value="Thiosulph/SO4-bd"/>
</dbReference>
<dbReference type="EMBL" id="FNVK01000001">
    <property type="protein sequence ID" value="SEF42575.1"/>
    <property type="molecule type" value="Genomic_DNA"/>
</dbReference>
<dbReference type="GO" id="GO:1902358">
    <property type="term" value="P:sulfate transmembrane transport"/>
    <property type="evidence" value="ECO:0007669"/>
    <property type="project" value="InterPro"/>
</dbReference>
<dbReference type="CDD" id="cd01005">
    <property type="entry name" value="PBP2_CysP"/>
    <property type="match status" value="1"/>
</dbReference>
<dbReference type="eggNOG" id="COG1613">
    <property type="taxonomic scope" value="Bacteria"/>
</dbReference>
<dbReference type="EMBL" id="CP000103">
    <property type="protein sequence ID" value="ABB73815.1"/>
    <property type="molecule type" value="Genomic_DNA"/>
</dbReference>
<dbReference type="Proteomes" id="UP000002718">
    <property type="component" value="Chromosome"/>
</dbReference>
<evidence type="ECO:0000313" key="9">
    <source>
        <dbReference type="Proteomes" id="UP000236751"/>
    </source>
</evidence>
<dbReference type="OrthoDB" id="9802127at2"/>
<dbReference type="HOGENOM" id="CLU_055615_0_1_4"/>